<dbReference type="SUPFAM" id="SSF54236">
    <property type="entry name" value="Ubiquitin-like"/>
    <property type="match status" value="1"/>
</dbReference>
<evidence type="ECO:0000256" key="1">
    <source>
        <dbReference type="SAM" id="Coils"/>
    </source>
</evidence>
<dbReference type="EnsemblMetazoa" id="tetur01g02810.1">
    <property type="protein sequence ID" value="tetur01g02810.1"/>
    <property type="gene ID" value="tetur01g02810"/>
</dbReference>
<reference evidence="3" key="2">
    <citation type="submission" date="2015-06" db="UniProtKB">
        <authorList>
            <consortium name="EnsemblMetazoa"/>
        </authorList>
    </citation>
    <scope>IDENTIFICATION</scope>
</reference>
<dbReference type="Gene3D" id="3.30.40.10">
    <property type="entry name" value="Zinc/RING finger domain, C3HC4 (zinc finger)"/>
    <property type="match status" value="1"/>
</dbReference>
<sequence length="562" mass="63726">MSFFKKFYVSVEHMENCNENQEQVDVKTKNDFNRTFLSPDIFTDPSSANDYVCKICHFMAVDPLEHVPGPDVKCSNIFCLPCVETYCDSGLSSCPAEGCLTTGFNAASLRELGIREIARLSNLTLRCEFNCNQVIPYRDYWTHRDICPTNPTNFCKICDSPRISETHSCRSAFVELKETGEILKKENGQLKNEIDMLRRELDLLRFERAGKIKNGSSTVADDENKCSSPDNRDTNGFSTLTSHDSNNNNSPRRPGFNKINKVGKEKRNSVYESVDSKPSSGLTNEDKDDKKTGFLRGSMPQYKFHSNIPKHRPEHRIRLIFHYAERSYNLNEVQASLTFRTLRSLLTDMMKFDPGIMLLLQHRTLNDRQTVGSCGFKPGSNAISLVPFDTPDYNEPGFRLGLYRFKDSSDPLDGLKGFRQPTNSTDSQYKSKEAIYFYSNCLNHKSSEDEDITLNFNSNGKLYSMEVKKEQTIGEIRSMIGIIINKSPGKMMYITHLLIEDDMTVQQCNISGTTDITLLPSTFPVNLESAQTLNMIRFRGGKLAKRSPNSLKSRTSSMASLV</sequence>
<reference evidence="4" key="1">
    <citation type="submission" date="2011-08" db="EMBL/GenBank/DDBJ databases">
        <authorList>
            <person name="Rombauts S."/>
        </authorList>
    </citation>
    <scope>NUCLEOTIDE SEQUENCE</scope>
    <source>
        <strain evidence="4">London</strain>
    </source>
</reference>
<keyword evidence="1" id="KW-0175">Coiled coil</keyword>
<dbReference type="SUPFAM" id="SSF57850">
    <property type="entry name" value="RING/U-box"/>
    <property type="match status" value="1"/>
</dbReference>
<proteinExistence type="predicted"/>
<evidence type="ECO:0000256" key="2">
    <source>
        <dbReference type="SAM" id="MobiDB-lite"/>
    </source>
</evidence>
<keyword evidence="4" id="KW-1185">Reference proteome</keyword>
<protein>
    <recommendedName>
        <fullName evidence="5">RING-type domain-containing protein</fullName>
    </recommendedName>
</protein>
<dbReference type="AlphaFoldDB" id="T1JQD3"/>
<feature type="compositionally biased region" description="Basic and acidic residues" evidence="2">
    <location>
        <begin position="222"/>
        <end position="233"/>
    </location>
</feature>
<feature type="coiled-coil region" evidence="1">
    <location>
        <begin position="173"/>
        <end position="207"/>
    </location>
</feature>
<organism evidence="3 4">
    <name type="scientific">Tetranychus urticae</name>
    <name type="common">Two-spotted spider mite</name>
    <dbReference type="NCBI Taxonomy" id="32264"/>
    <lineage>
        <taxon>Eukaryota</taxon>
        <taxon>Metazoa</taxon>
        <taxon>Ecdysozoa</taxon>
        <taxon>Arthropoda</taxon>
        <taxon>Chelicerata</taxon>
        <taxon>Arachnida</taxon>
        <taxon>Acari</taxon>
        <taxon>Acariformes</taxon>
        <taxon>Trombidiformes</taxon>
        <taxon>Prostigmata</taxon>
        <taxon>Eleutherengona</taxon>
        <taxon>Raphignathae</taxon>
        <taxon>Tetranychoidea</taxon>
        <taxon>Tetranychidae</taxon>
        <taxon>Tetranychus</taxon>
    </lineage>
</organism>
<feature type="region of interest" description="Disordered" evidence="2">
    <location>
        <begin position="215"/>
        <end position="307"/>
    </location>
</feature>
<evidence type="ECO:0000313" key="4">
    <source>
        <dbReference type="Proteomes" id="UP000015104"/>
    </source>
</evidence>
<feature type="compositionally biased region" description="Polar residues" evidence="2">
    <location>
        <begin position="234"/>
        <end position="251"/>
    </location>
</feature>
<name>T1JQD3_TETUR</name>
<accession>T1JQD3</accession>
<dbReference type="InterPro" id="IPR029071">
    <property type="entry name" value="Ubiquitin-like_domsf"/>
</dbReference>
<dbReference type="EMBL" id="CAEY01000437">
    <property type="status" value="NOT_ANNOTATED_CDS"/>
    <property type="molecule type" value="Genomic_DNA"/>
</dbReference>
<dbReference type="CDD" id="cd17039">
    <property type="entry name" value="Ubl_ubiquitin_like"/>
    <property type="match status" value="1"/>
</dbReference>
<evidence type="ECO:0008006" key="5">
    <source>
        <dbReference type="Google" id="ProtNLM"/>
    </source>
</evidence>
<dbReference type="InterPro" id="IPR013083">
    <property type="entry name" value="Znf_RING/FYVE/PHD"/>
</dbReference>
<dbReference type="Proteomes" id="UP000015104">
    <property type="component" value="Unassembled WGS sequence"/>
</dbReference>
<evidence type="ECO:0000313" key="3">
    <source>
        <dbReference type="EnsemblMetazoa" id="tetur01g02810.1"/>
    </source>
</evidence>
<dbReference type="HOGENOM" id="CLU_485152_0_0_1"/>